<sequence length="374" mass="41645">MFQLPHHFEALRCRVVKSLWDGPQGREPMCDLLGDIMSFCKAPELPLGSPNEKALTRGPPESDNFTFMDCGLIYEVFREAASIILARICIPGGRCNRVSTLCADATPGLTWACCYDEDTRKLYLAYEHRCRLVEYDMARNKTEGPINVRSRPPPILSKFFISVMDELLFMVVEAAESARVIGFDVIAVSLSVKREGLKLVRSVGSGDADDMSVAGIFAVPDTPRSANVNGFFKCHSIWHSFRIDNLSFWDMPLGGPKVCRREEDEVMKAPRITGDLVKNLPGLGLLLMKKGDRHVLRRPSGLGEVATFGSSEDALLTNSPVLFDRWAFCCIRHFFCTPDPVTGFLDSPLLNAITPITFSVQRSRTSDEELSTPQ</sequence>
<dbReference type="Proteomes" id="UP000574390">
    <property type="component" value="Unassembled WGS sequence"/>
</dbReference>
<organism evidence="1 2">
    <name type="scientific">Perkinsus olseni</name>
    <name type="common">Perkinsus atlanticus</name>
    <dbReference type="NCBI Taxonomy" id="32597"/>
    <lineage>
        <taxon>Eukaryota</taxon>
        <taxon>Sar</taxon>
        <taxon>Alveolata</taxon>
        <taxon>Perkinsozoa</taxon>
        <taxon>Perkinsea</taxon>
        <taxon>Perkinsida</taxon>
        <taxon>Perkinsidae</taxon>
        <taxon>Perkinsus</taxon>
    </lineage>
</organism>
<name>A0A7J6QSH8_PEROL</name>
<evidence type="ECO:0000313" key="1">
    <source>
        <dbReference type="EMBL" id="KAF4710616.1"/>
    </source>
</evidence>
<gene>
    <name evidence="1" type="ORF">FOZ62_028905</name>
</gene>
<proteinExistence type="predicted"/>
<dbReference type="AlphaFoldDB" id="A0A7J6QSH8"/>
<comment type="caution">
    <text evidence="1">The sequence shown here is derived from an EMBL/GenBank/DDBJ whole genome shotgun (WGS) entry which is preliminary data.</text>
</comment>
<protein>
    <submittedName>
        <fullName evidence="1">Uncharacterized protein</fullName>
    </submittedName>
</protein>
<evidence type="ECO:0000313" key="2">
    <source>
        <dbReference type="Proteomes" id="UP000574390"/>
    </source>
</evidence>
<dbReference type="EMBL" id="JABANM010027869">
    <property type="protein sequence ID" value="KAF4710616.1"/>
    <property type="molecule type" value="Genomic_DNA"/>
</dbReference>
<reference evidence="1 2" key="1">
    <citation type="submission" date="2020-04" db="EMBL/GenBank/DDBJ databases">
        <title>Perkinsus olseni comparative genomics.</title>
        <authorList>
            <person name="Bogema D.R."/>
        </authorList>
    </citation>
    <scope>NUCLEOTIDE SEQUENCE [LARGE SCALE GENOMIC DNA]</scope>
    <source>
        <strain evidence="1">ATCC PRA-205</strain>
    </source>
</reference>
<accession>A0A7J6QSH8</accession>